<keyword evidence="4 6" id="KW-1133">Transmembrane helix</keyword>
<dbReference type="PANTHER" id="PTHR23513">
    <property type="entry name" value="INTEGRAL MEMBRANE EFFLUX PROTEIN-RELATED"/>
    <property type="match status" value="1"/>
</dbReference>
<dbReference type="GO" id="GO:0005886">
    <property type="term" value="C:plasma membrane"/>
    <property type="evidence" value="ECO:0007669"/>
    <property type="project" value="UniProtKB-SubCell"/>
</dbReference>
<keyword evidence="2" id="KW-1003">Cell membrane</keyword>
<accession>A0A1E3UM26</accession>
<gene>
    <name evidence="7" type="ORF">BEI59_06050</name>
</gene>
<evidence type="ECO:0000313" key="7">
    <source>
        <dbReference type="EMBL" id="ODR54114.1"/>
    </source>
</evidence>
<reference evidence="7 8" key="1">
    <citation type="submission" date="2016-08" db="EMBL/GenBank/DDBJ databases">
        <authorList>
            <person name="Seilhamer J.J."/>
        </authorList>
    </citation>
    <scope>NUCLEOTIDE SEQUENCE [LARGE SCALE GENOMIC DNA]</scope>
    <source>
        <strain evidence="7 8">NML150140-1</strain>
    </source>
</reference>
<evidence type="ECO:0000256" key="3">
    <source>
        <dbReference type="ARBA" id="ARBA00022692"/>
    </source>
</evidence>
<dbReference type="PANTHER" id="PTHR23513:SF6">
    <property type="entry name" value="MAJOR FACILITATOR SUPERFAMILY ASSOCIATED DOMAIN-CONTAINING PROTEIN"/>
    <property type="match status" value="1"/>
</dbReference>
<dbReference type="InterPro" id="IPR036259">
    <property type="entry name" value="MFS_trans_sf"/>
</dbReference>
<name>A0A1E3UM26_9FIRM</name>
<evidence type="ECO:0000256" key="5">
    <source>
        <dbReference type="ARBA" id="ARBA00023136"/>
    </source>
</evidence>
<evidence type="ECO:0000313" key="8">
    <source>
        <dbReference type="Proteomes" id="UP000094271"/>
    </source>
</evidence>
<evidence type="ECO:0000256" key="2">
    <source>
        <dbReference type="ARBA" id="ARBA00022475"/>
    </source>
</evidence>
<keyword evidence="5 6" id="KW-0472">Membrane</keyword>
<evidence type="ECO:0000256" key="4">
    <source>
        <dbReference type="ARBA" id="ARBA00022989"/>
    </source>
</evidence>
<evidence type="ECO:0000256" key="6">
    <source>
        <dbReference type="SAM" id="Phobius"/>
    </source>
</evidence>
<comment type="subcellular location">
    <subcellularLocation>
        <location evidence="1">Cell membrane</location>
        <topology evidence="1">Multi-pass membrane protein</topology>
    </subcellularLocation>
</comment>
<organism evidence="7 8">
    <name type="scientific">Eisenbergiella tayi</name>
    <dbReference type="NCBI Taxonomy" id="1432052"/>
    <lineage>
        <taxon>Bacteria</taxon>
        <taxon>Bacillati</taxon>
        <taxon>Bacillota</taxon>
        <taxon>Clostridia</taxon>
        <taxon>Lachnospirales</taxon>
        <taxon>Lachnospiraceae</taxon>
        <taxon>Eisenbergiella</taxon>
    </lineage>
</organism>
<dbReference type="EMBL" id="MEHA01000003">
    <property type="protein sequence ID" value="ODR54114.1"/>
    <property type="molecule type" value="Genomic_DNA"/>
</dbReference>
<dbReference type="SUPFAM" id="SSF103473">
    <property type="entry name" value="MFS general substrate transporter"/>
    <property type="match status" value="1"/>
</dbReference>
<protein>
    <recommendedName>
        <fullName evidence="9">MFS transporter</fullName>
    </recommendedName>
</protein>
<proteinExistence type="predicted"/>
<dbReference type="RefSeq" id="WP_069431276.1">
    <property type="nucleotide sequence ID" value="NZ_MEHA01000003.1"/>
</dbReference>
<keyword evidence="3 6" id="KW-0812">Transmembrane</keyword>
<dbReference type="AlphaFoldDB" id="A0A1E3UM26"/>
<sequence length="95" mass="10882">MEKKEYRQLLSQRQYIQLLLADTINRFGDSIDVIAYSWIMYEITGSASLMALVVGLNFVPTVFLTPFAGAFVDRISKKGSWRWPTCCALCLLRQL</sequence>
<feature type="transmembrane region" description="Helical" evidence="6">
    <location>
        <begin position="47"/>
        <end position="72"/>
    </location>
</feature>
<dbReference type="Gene3D" id="1.20.1250.20">
    <property type="entry name" value="MFS general substrate transporter like domains"/>
    <property type="match status" value="1"/>
</dbReference>
<dbReference type="Proteomes" id="UP000094271">
    <property type="component" value="Unassembled WGS sequence"/>
</dbReference>
<comment type="caution">
    <text evidence="7">The sequence shown here is derived from an EMBL/GenBank/DDBJ whole genome shotgun (WGS) entry which is preliminary data.</text>
</comment>
<dbReference type="Pfam" id="PF13347">
    <property type="entry name" value="MFS_2"/>
    <property type="match status" value="1"/>
</dbReference>
<dbReference type="OrthoDB" id="9775268at2"/>
<evidence type="ECO:0008006" key="9">
    <source>
        <dbReference type="Google" id="ProtNLM"/>
    </source>
</evidence>
<evidence type="ECO:0000256" key="1">
    <source>
        <dbReference type="ARBA" id="ARBA00004651"/>
    </source>
</evidence>